<dbReference type="EMBL" id="LGAA01000018">
    <property type="protein sequence ID" value="KPD02897.1"/>
    <property type="molecule type" value="Genomic_DNA"/>
</dbReference>
<evidence type="ECO:0000313" key="2">
    <source>
        <dbReference type="Proteomes" id="UP000053226"/>
    </source>
</evidence>
<dbReference type="OrthoDB" id="5688063at2"/>
<dbReference type="RefSeq" id="WP_053908480.1">
    <property type="nucleotide sequence ID" value="NZ_CAWMUS010000018.1"/>
</dbReference>
<keyword evidence="2" id="KW-1185">Reference proteome</keyword>
<proteinExistence type="predicted"/>
<accession>A0A0N0Z8D0</accession>
<comment type="caution">
    <text evidence="1">The sequence shown here is derived from an EMBL/GenBank/DDBJ whole genome shotgun (WGS) entry which is preliminary data.</text>
</comment>
<keyword evidence="1" id="KW-0449">Lipoprotein</keyword>
<dbReference type="Pfam" id="PF07273">
    <property type="entry name" value="DUF1439"/>
    <property type="match status" value="1"/>
</dbReference>
<protein>
    <submittedName>
        <fullName evidence="1">Putative lipoprotein</fullName>
    </submittedName>
</protein>
<dbReference type="PROSITE" id="PS51257">
    <property type="entry name" value="PROKAR_LIPOPROTEIN"/>
    <property type="match status" value="1"/>
</dbReference>
<name>A0A0N0Z8D0_9GAMM</name>
<dbReference type="Proteomes" id="UP000053226">
    <property type="component" value="Unassembled WGS sequence"/>
</dbReference>
<sequence>MRHILLAATFGLITLLTGCNQFKEFGISEGLINDYLAKNVNYNHQVGLSGVVDADIQLFDLSTEIGRTEPNKIALTGQAKISLDSLLGSTTAQVSLTLTSRPYFDVATGAIYLKDLTISSYKVTPENMDAPISAVLPYLNSSLQSFFEQQPVYVLNPDNSAAEATAKKLAKGLEVKPGKLVIPLVE</sequence>
<dbReference type="InterPro" id="IPR010835">
    <property type="entry name" value="DUF1439"/>
</dbReference>
<gene>
    <name evidence="1" type="ORF">M992_2054</name>
</gene>
<evidence type="ECO:0000313" key="1">
    <source>
        <dbReference type="EMBL" id="KPD02897.1"/>
    </source>
</evidence>
<dbReference type="AlphaFoldDB" id="A0A0N0Z8D0"/>
<dbReference type="Gene3D" id="3.15.10.40">
    <property type="entry name" value="Uncharacterised protein PF07273, DUF1439"/>
    <property type="match status" value="1"/>
</dbReference>
<dbReference type="NCBIfam" id="NF007894">
    <property type="entry name" value="PRK10598.1"/>
    <property type="match status" value="1"/>
</dbReference>
<organism evidence="1 2">
    <name type="scientific">Moellerella wisconsensis ATCC 35017</name>
    <dbReference type="NCBI Taxonomy" id="1354267"/>
    <lineage>
        <taxon>Bacteria</taxon>
        <taxon>Pseudomonadati</taxon>
        <taxon>Pseudomonadota</taxon>
        <taxon>Gammaproteobacteria</taxon>
        <taxon>Enterobacterales</taxon>
        <taxon>Morganellaceae</taxon>
        <taxon>Moellerella</taxon>
    </lineage>
</organism>
<reference evidence="1 2" key="1">
    <citation type="submission" date="2015-07" db="EMBL/GenBank/DDBJ databases">
        <title>ATOL: Assembling a taxonomically balanced genome-scale reconstruction of the evolutionary history of the Enterobacteriaceae.</title>
        <authorList>
            <person name="Plunkett G.III."/>
            <person name="Neeno-Eckwall E.C."/>
            <person name="Glasner J.D."/>
            <person name="Perna N.T."/>
        </authorList>
    </citation>
    <scope>NUCLEOTIDE SEQUENCE [LARGE SCALE GENOMIC DNA]</scope>
    <source>
        <strain evidence="1 2">ATCC 35017</strain>
    </source>
</reference>